<dbReference type="AlphaFoldDB" id="A0ABD0QQS3"/>
<dbReference type="EMBL" id="JAMKFB020000007">
    <property type="protein sequence ID" value="KAL0188383.1"/>
    <property type="molecule type" value="Genomic_DNA"/>
</dbReference>
<feature type="non-terminal residue" evidence="1">
    <location>
        <position position="1"/>
    </location>
</feature>
<evidence type="ECO:0000313" key="1">
    <source>
        <dbReference type="EMBL" id="KAL0188383.1"/>
    </source>
</evidence>
<sequence length="58" mass="6475">ARTESKSGAYCTVNVTRPASRLLSLAERFAGYETGWTPILCLKGVQKMLEETRVQDEL</sequence>
<reference evidence="1 2" key="1">
    <citation type="submission" date="2024-05" db="EMBL/GenBank/DDBJ databases">
        <title>Genome sequencing and assembly of Indian major carp, Cirrhinus mrigala (Hamilton, 1822).</title>
        <authorList>
            <person name="Mohindra V."/>
            <person name="Chowdhury L.M."/>
            <person name="Lal K."/>
            <person name="Jena J.K."/>
        </authorList>
    </citation>
    <scope>NUCLEOTIDE SEQUENCE [LARGE SCALE GENOMIC DNA]</scope>
    <source>
        <strain evidence="1">CM1030</strain>
        <tissue evidence="1">Blood</tissue>
    </source>
</reference>
<dbReference type="Proteomes" id="UP001529510">
    <property type="component" value="Unassembled WGS sequence"/>
</dbReference>
<name>A0ABD0QQS3_CIRMR</name>
<evidence type="ECO:0000313" key="2">
    <source>
        <dbReference type="Proteomes" id="UP001529510"/>
    </source>
</evidence>
<gene>
    <name evidence="1" type="ORF">M9458_015482</name>
</gene>
<accession>A0ABD0QQS3</accession>
<comment type="caution">
    <text evidence="1">The sequence shown here is derived from an EMBL/GenBank/DDBJ whole genome shotgun (WGS) entry which is preliminary data.</text>
</comment>
<organism evidence="1 2">
    <name type="scientific">Cirrhinus mrigala</name>
    <name type="common">Mrigala</name>
    <dbReference type="NCBI Taxonomy" id="683832"/>
    <lineage>
        <taxon>Eukaryota</taxon>
        <taxon>Metazoa</taxon>
        <taxon>Chordata</taxon>
        <taxon>Craniata</taxon>
        <taxon>Vertebrata</taxon>
        <taxon>Euteleostomi</taxon>
        <taxon>Actinopterygii</taxon>
        <taxon>Neopterygii</taxon>
        <taxon>Teleostei</taxon>
        <taxon>Ostariophysi</taxon>
        <taxon>Cypriniformes</taxon>
        <taxon>Cyprinidae</taxon>
        <taxon>Labeoninae</taxon>
        <taxon>Labeonini</taxon>
        <taxon>Cirrhinus</taxon>
    </lineage>
</organism>
<keyword evidence="2" id="KW-1185">Reference proteome</keyword>
<protein>
    <submittedName>
        <fullName evidence="1">Uncharacterized protein</fullName>
    </submittedName>
</protein>
<feature type="non-terminal residue" evidence="1">
    <location>
        <position position="58"/>
    </location>
</feature>
<proteinExistence type="predicted"/>